<dbReference type="GO" id="GO:0005634">
    <property type="term" value="C:nucleus"/>
    <property type="evidence" value="ECO:0007669"/>
    <property type="project" value="TreeGrafter"/>
</dbReference>
<feature type="region of interest" description="Disordered" evidence="12">
    <location>
        <begin position="169"/>
        <end position="188"/>
    </location>
</feature>
<keyword evidence="6" id="KW-0418">Kinase</keyword>
<evidence type="ECO:0000256" key="8">
    <source>
        <dbReference type="ARBA" id="ARBA00049003"/>
    </source>
</evidence>
<dbReference type="InterPro" id="IPR042521">
    <property type="entry name" value="DYRK"/>
</dbReference>
<dbReference type="GO" id="GO:0005524">
    <property type="term" value="F:ATP binding"/>
    <property type="evidence" value="ECO:0007669"/>
    <property type="project" value="UniProtKB-UniRule"/>
</dbReference>
<evidence type="ECO:0000256" key="1">
    <source>
        <dbReference type="ARBA" id="ARBA00008867"/>
    </source>
</evidence>
<dbReference type="InterPro" id="IPR008271">
    <property type="entry name" value="Ser/Thr_kinase_AS"/>
</dbReference>
<dbReference type="GO" id="GO:0005737">
    <property type="term" value="C:cytoplasm"/>
    <property type="evidence" value="ECO:0007669"/>
    <property type="project" value="TreeGrafter"/>
</dbReference>
<evidence type="ECO:0000256" key="6">
    <source>
        <dbReference type="ARBA" id="ARBA00022777"/>
    </source>
</evidence>
<evidence type="ECO:0000256" key="4">
    <source>
        <dbReference type="ARBA" id="ARBA00022679"/>
    </source>
</evidence>
<evidence type="ECO:0000313" key="14">
    <source>
        <dbReference type="EMBL" id="KAJ8258964.1"/>
    </source>
</evidence>
<dbReference type="Gene3D" id="3.30.10.30">
    <property type="entry name" value="DYRK"/>
    <property type="match status" value="1"/>
</dbReference>
<dbReference type="GO" id="GO:0005856">
    <property type="term" value="C:cytoskeleton"/>
    <property type="evidence" value="ECO:0007669"/>
    <property type="project" value="TreeGrafter"/>
</dbReference>
<gene>
    <name evidence="14" type="ORF">COCON_G00179760</name>
</gene>
<dbReference type="InterPro" id="IPR011009">
    <property type="entry name" value="Kinase-like_dom_sf"/>
</dbReference>
<comment type="catalytic activity">
    <reaction evidence="9">
        <text>L-threonyl-[protein] + ATP = O-phospho-L-threonyl-[protein] + ADP + H(+)</text>
        <dbReference type="Rhea" id="RHEA:46608"/>
        <dbReference type="Rhea" id="RHEA-COMP:11060"/>
        <dbReference type="Rhea" id="RHEA-COMP:11605"/>
        <dbReference type="ChEBI" id="CHEBI:15378"/>
        <dbReference type="ChEBI" id="CHEBI:30013"/>
        <dbReference type="ChEBI" id="CHEBI:30616"/>
        <dbReference type="ChEBI" id="CHEBI:61977"/>
        <dbReference type="ChEBI" id="CHEBI:456216"/>
        <dbReference type="EC" id="2.7.12.1"/>
    </reaction>
</comment>
<comment type="catalytic activity">
    <reaction evidence="8">
        <text>L-seryl-[protein] + ATP = O-phospho-L-seryl-[protein] + ADP + H(+)</text>
        <dbReference type="Rhea" id="RHEA:17989"/>
        <dbReference type="Rhea" id="RHEA-COMP:9863"/>
        <dbReference type="Rhea" id="RHEA-COMP:11604"/>
        <dbReference type="ChEBI" id="CHEBI:15378"/>
        <dbReference type="ChEBI" id="CHEBI:29999"/>
        <dbReference type="ChEBI" id="CHEBI:30616"/>
        <dbReference type="ChEBI" id="CHEBI:83421"/>
        <dbReference type="ChEBI" id="CHEBI:456216"/>
        <dbReference type="EC" id="2.7.12.1"/>
    </reaction>
</comment>
<evidence type="ECO:0000256" key="12">
    <source>
        <dbReference type="SAM" id="MobiDB-lite"/>
    </source>
</evidence>
<protein>
    <recommendedName>
        <fullName evidence="2">dual-specificity kinase</fullName>
        <ecNumber evidence="2">2.7.12.1</ecNumber>
    </recommendedName>
</protein>
<name>A0A9Q1D5A2_CONCO</name>
<dbReference type="GO" id="GO:0004712">
    <property type="term" value="F:protein serine/threonine/tyrosine kinase activity"/>
    <property type="evidence" value="ECO:0007669"/>
    <property type="project" value="UniProtKB-EC"/>
</dbReference>
<dbReference type="Gene3D" id="1.10.510.10">
    <property type="entry name" value="Transferase(Phosphotransferase) domain 1"/>
    <property type="match status" value="1"/>
</dbReference>
<dbReference type="InterPro" id="IPR050494">
    <property type="entry name" value="Ser_Thr_dual-spec_kinase"/>
</dbReference>
<dbReference type="AlphaFoldDB" id="A0A9Q1D5A2"/>
<dbReference type="GO" id="GO:0004674">
    <property type="term" value="F:protein serine/threonine kinase activity"/>
    <property type="evidence" value="ECO:0007669"/>
    <property type="project" value="UniProtKB-KW"/>
</dbReference>
<proteinExistence type="inferred from homology"/>
<evidence type="ECO:0000256" key="3">
    <source>
        <dbReference type="ARBA" id="ARBA00022527"/>
    </source>
</evidence>
<dbReference type="Proteomes" id="UP001152803">
    <property type="component" value="Unassembled WGS sequence"/>
</dbReference>
<dbReference type="PANTHER" id="PTHR24058">
    <property type="entry name" value="DUAL SPECIFICITY PROTEIN KINASE"/>
    <property type="match status" value="1"/>
</dbReference>
<dbReference type="PROSITE" id="PS50011">
    <property type="entry name" value="PROTEIN_KINASE_DOM"/>
    <property type="match status" value="1"/>
</dbReference>
<feature type="domain" description="Protein kinase" evidence="13">
    <location>
        <begin position="204"/>
        <end position="494"/>
    </location>
</feature>
<evidence type="ECO:0000313" key="15">
    <source>
        <dbReference type="Proteomes" id="UP001152803"/>
    </source>
</evidence>
<evidence type="ECO:0000256" key="2">
    <source>
        <dbReference type="ARBA" id="ARBA00013203"/>
    </source>
</evidence>
<keyword evidence="4" id="KW-0808">Transferase</keyword>
<dbReference type="Gene3D" id="3.30.200.20">
    <property type="entry name" value="Phosphorylase Kinase, domain 1"/>
    <property type="match status" value="1"/>
</dbReference>
<comment type="similarity">
    <text evidence="1">Belongs to the protein kinase superfamily. CMGC Ser/Thr protein kinase family. MNB/DYRK subfamily.</text>
</comment>
<comment type="caution">
    <text evidence="14">The sequence shown here is derived from an EMBL/GenBank/DDBJ whole genome shotgun (WGS) entry which is preliminary data.</text>
</comment>
<evidence type="ECO:0000256" key="7">
    <source>
        <dbReference type="ARBA" id="ARBA00022840"/>
    </source>
</evidence>
<keyword evidence="7 11" id="KW-0067">ATP-binding</keyword>
<dbReference type="EC" id="2.7.12.1" evidence="2"/>
<dbReference type="Pfam" id="PF00069">
    <property type="entry name" value="Pkinase"/>
    <property type="match status" value="1"/>
</dbReference>
<dbReference type="EMBL" id="JAFJMO010000013">
    <property type="protein sequence ID" value="KAJ8258964.1"/>
    <property type="molecule type" value="Genomic_DNA"/>
</dbReference>
<dbReference type="SMART" id="SM00220">
    <property type="entry name" value="S_TKc"/>
    <property type="match status" value="1"/>
</dbReference>
<evidence type="ECO:0000259" key="13">
    <source>
        <dbReference type="PROSITE" id="PS50011"/>
    </source>
</evidence>
<dbReference type="PROSITE" id="PS00107">
    <property type="entry name" value="PROTEIN_KINASE_ATP"/>
    <property type="match status" value="1"/>
</dbReference>
<evidence type="ECO:0000256" key="9">
    <source>
        <dbReference type="ARBA" id="ARBA00049308"/>
    </source>
</evidence>
<reference evidence="14" key="1">
    <citation type="journal article" date="2023" name="Science">
        <title>Genome structures resolve the early diversification of teleost fishes.</title>
        <authorList>
            <person name="Parey E."/>
            <person name="Louis A."/>
            <person name="Montfort J."/>
            <person name="Bouchez O."/>
            <person name="Roques C."/>
            <person name="Iampietro C."/>
            <person name="Lluch J."/>
            <person name="Castinel A."/>
            <person name="Donnadieu C."/>
            <person name="Desvignes T."/>
            <person name="Floi Bucao C."/>
            <person name="Jouanno E."/>
            <person name="Wen M."/>
            <person name="Mejri S."/>
            <person name="Dirks R."/>
            <person name="Jansen H."/>
            <person name="Henkel C."/>
            <person name="Chen W.J."/>
            <person name="Zahm M."/>
            <person name="Cabau C."/>
            <person name="Klopp C."/>
            <person name="Thompson A.W."/>
            <person name="Robinson-Rechavi M."/>
            <person name="Braasch I."/>
            <person name="Lecointre G."/>
            <person name="Bobe J."/>
            <person name="Postlethwait J.H."/>
            <person name="Berthelot C."/>
            <person name="Roest Crollius H."/>
            <person name="Guiguen Y."/>
        </authorList>
    </citation>
    <scope>NUCLEOTIDE SEQUENCE</scope>
    <source>
        <strain evidence="14">Concon-B</strain>
    </source>
</reference>
<dbReference type="PANTHER" id="PTHR24058:SF22">
    <property type="entry name" value="DUAL SPECIFICITY TYROSINE-PHOSPHORYLATION-REGULATED KINASE 4"/>
    <property type="match status" value="1"/>
</dbReference>
<accession>A0A9Q1D5A2</accession>
<evidence type="ECO:0000256" key="10">
    <source>
        <dbReference type="ARBA" id="ARBA00051680"/>
    </source>
</evidence>
<dbReference type="OrthoDB" id="9332038at2759"/>
<keyword evidence="3" id="KW-0723">Serine/threonine-protein kinase</keyword>
<feature type="binding site" evidence="11">
    <location>
        <position position="233"/>
    </location>
    <ligand>
        <name>ATP</name>
        <dbReference type="ChEBI" id="CHEBI:30616"/>
    </ligand>
</feature>
<evidence type="ECO:0000256" key="5">
    <source>
        <dbReference type="ARBA" id="ARBA00022741"/>
    </source>
</evidence>
<dbReference type="SUPFAM" id="SSF56112">
    <property type="entry name" value="Protein kinase-like (PK-like)"/>
    <property type="match status" value="1"/>
</dbReference>
<organism evidence="14 15">
    <name type="scientific">Conger conger</name>
    <name type="common">Conger eel</name>
    <name type="synonym">Muraena conger</name>
    <dbReference type="NCBI Taxonomy" id="82655"/>
    <lineage>
        <taxon>Eukaryota</taxon>
        <taxon>Metazoa</taxon>
        <taxon>Chordata</taxon>
        <taxon>Craniata</taxon>
        <taxon>Vertebrata</taxon>
        <taxon>Euteleostomi</taxon>
        <taxon>Actinopterygii</taxon>
        <taxon>Neopterygii</taxon>
        <taxon>Teleostei</taxon>
        <taxon>Anguilliformes</taxon>
        <taxon>Congridae</taxon>
        <taxon>Conger</taxon>
    </lineage>
</organism>
<dbReference type="PROSITE" id="PS00108">
    <property type="entry name" value="PROTEIN_KINASE_ST"/>
    <property type="match status" value="1"/>
</dbReference>
<keyword evidence="5 11" id="KW-0547">Nucleotide-binding</keyword>
<sequence length="585" mass="66606">MGSLFGLEQDDAILCIAEGPVPTKYTVLPDIKKNALEFSNQTNQTPTDLNTVAEVQVPGDQVTEKLSNPKLLHTTLSILPEIRKMVVERKCRIDQQESSKVSISLRTVEAEAKSVPKNLNQERVRKGLPLSPAVALQYFQKHLTSLEQREILDFPEIWYLGLGAEKKDPQEMAEYSEDSNSNSDHDDESGIYVPVLHDHIAYRYEILENLGQGSFGLVLKCLDHKIKELVALKVIHDMESANNRALKELEILDAVRREDKENQYNVIHMKEYMTFRKHLCITFELQGMDLYELMKENSFKGFSMSQTRHYATALVNSLQMLHRKKIVHCDLKPENILLSERRHGNIKLADFGCSFYEHQEGCTYVQTRFYRAPEVILGIPYGTAIDMWSLGCILAELYTGYPLFSGTNEVDQLACIMEVLGTPPDYIVRMSPRRKVFFDSKGQTACLAKRPNSKDLASALRSRDLLFVDFVTRCLTWDSAQRMTAEEAAWHQWLQKPRVTSWWPVTLACLDPTLPSSPGSVRDQTWTLSTRNSISARPLLSRAPVEGEEPQREGLLQSHGNSLLQNSQLQLYTQSFSPLQCCNIM</sequence>
<dbReference type="InterPro" id="IPR000719">
    <property type="entry name" value="Prot_kinase_dom"/>
</dbReference>
<dbReference type="InterPro" id="IPR017441">
    <property type="entry name" value="Protein_kinase_ATP_BS"/>
</dbReference>
<keyword evidence="15" id="KW-1185">Reference proteome</keyword>
<evidence type="ECO:0000256" key="11">
    <source>
        <dbReference type="PROSITE-ProRule" id="PRU10141"/>
    </source>
</evidence>
<comment type="catalytic activity">
    <reaction evidence="10">
        <text>L-tyrosyl-[protein] + ATP = O-phospho-L-tyrosyl-[protein] + ADP + H(+)</text>
        <dbReference type="Rhea" id="RHEA:10596"/>
        <dbReference type="Rhea" id="RHEA-COMP:10136"/>
        <dbReference type="Rhea" id="RHEA-COMP:20101"/>
        <dbReference type="ChEBI" id="CHEBI:15378"/>
        <dbReference type="ChEBI" id="CHEBI:30616"/>
        <dbReference type="ChEBI" id="CHEBI:46858"/>
        <dbReference type="ChEBI" id="CHEBI:61978"/>
        <dbReference type="ChEBI" id="CHEBI:456216"/>
        <dbReference type="EC" id="2.7.12.1"/>
    </reaction>
</comment>